<dbReference type="AlphaFoldDB" id="A0A2N5GJ22"/>
<reference evidence="3 5" key="2">
    <citation type="submission" date="2017-12" db="EMBL/GenBank/DDBJ databases">
        <title>Comparative Functional Genomics of Dry Heat Resistant strains isolated from the Viking Spacecraft.</title>
        <authorList>
            <person name="Seuylemezian A."/>
            <person name="Cooper K."/>
            <person name="Vaishampayan P."/>
        </authorList>
    </citation>
    <scope>NUCLEOTIDE SEQUENCE [LARGE SCALE GENOMIC DNA]</scope>
    <source>
        <strain evidence="3 5">ATCC 29669</strain>
    </source>
</reference>
<dbReference type="OrthoDB" id="2412610at2"/>
<dbReference type="EMBL" id="PGVD01000019">
    <property type="protein sequence ID" value="PLR98978.1"/>
    <property type="molecule type" value="Genomic_DNA"/>
</dbReference>
<evidence type="ECO:0000256" key="1">
    <source>
        <dbReference type="SAM" id="Phobius"/>
    </source>
</evidence>
<organism evidence="2 4">
    <name type="scientific">Bacillus canaveralius</name>
    <dbReference type="NCBI Taxonomy" id="1403243"/>
    <lineage>
        <taxon>Bacteria</taxon>
        <taxon>Bacillati</taxon>
        <taxon>Bacillota</taxon>
        <taxon>Bacilli</taxon>
        <taxon>Bacillales</taxon>
        <taxon>Bacillaceae</taxon>
        <taxon>Bacillus</taxon>
    </lineage>
</organism>
<comment type="caution">
    <text evidence="2">The sequence shown here is derived from an EMBL/GenBank/DDBJ whole genome shotgun (WGS) entry which is preliminary data.</text>
</comment>
<dbReference type="EMBL" id="PGVA01000041">
    <property type="protein sequence ID" value="PLR81048.1"/>
    <property type="molecule type" value="Genomic_DNA"/>
</dbReference>
<dbReference type="Pfam" id="PF09911">
    <property type="entry name" value="DUF2140"/>
    <property type="match status" value="1"/>
</dbReference>
<dbReference type="Proteomes" id="UP000234951">
    <property type="component" value="Unassembled WGS sequence"/>
</dbReference>
<keyword evidence="1" id="KW-0472">Membrane</keyword>
<dbReference type="RefSeq" id="WP_101578420.1">
    <property type="nucleotide sequence ID" value="NZ_PGVA01000041.1"/>
</dbReference>
<keyword evidence="1" id="KW-1133">Transmembrane helix</keyword>
<dbReference type="Proteomes" id="UP000235114">
    <property type="component" value="Unassembled WGS sequence"/>
</dbReference>
<name>A0A2N5GJ22_9BACI</name>
<protein>
    <submittedName>
        <fullName evidence="2">DUF2140 domain-containing protein</fullName>
    </submittedName>
</protein>
<evidence type="ECO:0000313" key="4">
    <source>
        <dbReference type="Proteomes" id="UP000234951"/>
    </source>
</evidence>
<accession>A0A2N5GJ22</accession>
<reference evidence="2 4" key="1">
    <citation type="submission" date="2017-11" db="EMBL/GenBank/DDBJ databases">
        <title>Comparitive Functional Genomics of Dry Heat Resistant strains isolated from the Viking Spacecraft.</title>
        <authorList>
            <person name="Seuylemezian A."/>
            <person name="Cooper K."/>
            <person name="Vaishampayan P."/>
        </authorList>
    </citation>
    <scope>NUCLEOTIDE SEQUENCE [LARGE SCALE GENOMIC DNA]</scope>
    <source>
        <strain evidence="2 4">M4.6</strain>
    </source>
</reference>
<keyword evidence="5" id="KW-1185">Reference proteome</keyword>
<evidence type="ECO:0000313" key="5">
    <source>
        <dbReference type="Proteomes" id="UP000235114"/>
    </source>
</evidence>
<dbReference type="InterPro" id="IPR018672">
    <property type="entry name" value="DUF2140"/>
</dbReference>
<evidence type="ECO:0000313" key="3">
    <source>
        <dbReference type="EMBL" id="PLR98978.1"/>
    </source>
</evidence>
<gene>
    <name evidence="2" type="ORF">CU635_16180</name>
    <name evidence="3" type="ORF">CVD25_06775</name>
</gene>
<keyword evidence="1" id="KW-0812">Transmembrane</keyword>
<evidence type="ECO:0000313" key="2">
    <source>
        <dbReference type="EMBL" id="PLR81048.1"/>
    </source>
</evidence>
<proteinExistence type="predicted"/>
<feature type="transmembrane region" description="Helical" evidence="1">
    <location>
        <begin position="7"/>
        <end position="27"/>
    </location>
</feature>
<sequence>MKNKWRTLFLLLAGVNIAVIAVLLFMINSPAGDRPGSLPETADQDDVKFNIKTNKHDLNRVINHYLESEGLTGPANYQVILQDEVVLYGTLPVFTDEINMKLTFEPEALENGDLLLRQESISVGQLPLPVSYVLKFINDRYELPEWVEISPNEELVYVSLQNMKLKSNIKVKVNEFDLKNDNIQFTLSVPVN</sequence>